<keyword evidence="2" id="KW-1185">Reference proteome</keyword>
<sequence length="390" mass="38999">MSSARPVEEPLADTLSTAPFVRVAAASDGDSLAAAGLLARACAETATPFQLRLDDEAAAGTEDAVTVAVGPTAVDGDASLDRPASPTAFELARRLGADPDPVLALAGTIAAGETVRAADAALDAAQATDRLDRGPGIAIPTDGIPAGLAASTLLHGPFSGDEDAAAALVAELGTDAESGDADAADAHAAGVGSGEEFDRRLASLVTVDTVTAAGATERAARNIERALRPYRTPDAPFRTLGGYADVLDAAARTAPAAGISLALGERAAGTEDVRDAALAAWRKYGTAVHEALHAATTARHHGVWVLDCGDADAAILPAVARLAREFRSPEPVALAVADGAAAAAGESGIGDAVATAASAVDGTGHGTDDAGWARFDVDTEQFTDAFREAL</sequence>
<evidence type="ECO:0000313" key="2">
    <source>
        <dbReference type="Proteomes" id="UP000183769"/>
    </source>
</evidence>
<dbReference type="EMBL" id="FOXI01000002">
    <property type="protein sequence ID" value="SFP26004.1"/>
    <property type="molecule type" value="Genomic_DNA"/>
</dbReference>
<name>A0A1I5NW36_9EURY</name>
<evidence type="ECO:0008006" key="3">
    <source>
        <dbReference type="Google" id="ProtNLM"/>
    </source>
</evidence>
<accession>A0A1I5NW36</accession>
<dbReference type="OrthoDB" id="157374at2157"/>
<reference evidence="2" key="1">
    <citation type="submission" date="2016-10" db="EMBL/GenBank/DDBJ databases">
        <authorList>
            <person name="Varghese N."/>
            <person name="Submissions S."/>
        </authorList>
    </citation>
    <scope>NUCLEOTIDE SEQUENCE [LARGE SCALE GENOMIC DNA]</scope>
    <source>
        <strain evidence="2">CGMCC 1.10329</strain>
    </source>
</reference>
<gene>
    <name evidence="1" type="ORF">SAMN05216277_102224</name>
</gene>
<proteinExistence type="predicted"/>
<protein>
    <recommendedName>
        <fullName evidence="3">Exonuclease RecJ</fullName>
    </recommendedName>
</protein>
<evidence type="ECO:0000313" key="1">
    <source>
        <dbReference type="EMBL" id="SFP26004.1"/>
    </source>
</evidence>
<organism evidence="1 2">
    <name type="scientific">Halolamina pelagica</name>
    <dbReference type="NCBI Taxonomy" id="699431"/>
    <lineage>
        <taxon>Archaea</taxon>
        <taxon>Methanobacteriati</taxon>
        <taxon>Methanobacteriota</taxon>
        <taxon>Stenosarchaea group</taxon>
        <taxon>Halobacteria</taxon>
        <taxon>Halobacteriales</taxon>
        <taxon>Haloferacaceae</taxon>
    </lineage>
</organism>
<dbReference type="Proteomes" id="UP000183769">
    <property type="component" value="Unassembled WGS sequence"/>
</dbReference>
<dbReference type="RefSeq" id="WP_074875783.1">
    <property type="nucleotide sequence ID" value="NZ_FOXI01000002.1"/>
</dbReference>
<dbReference type="AlphaFoldDB" id="A0A1I5NW36"/>